<dbReference type="PANTHER" id="PTHR33744">
    <property type="entry name" value="CARBOHYDRATE DIACID REGULATOR"/>
    <property type="match status" value="1"/>
</dbReference>
<dbReference type="Proteomes" id="UP000094892">
    <property type="component" value="Unassembled WGS sequence"/>
</dbReference>
<dbReference type="InterPro" id="IPR012914">
    <property type="entry name" value="PucR_dom"/>
</dbReference>
<evidence type="ECO:0000259" key="2">
    <source>
        <dbReference type="Pfam" id="PF13556"/>
    </source>
</evidence>
<evidence type="ECO:0000313" key="10">
    <source>
        <dbReference type="Proteomes" id="UP000094892"/>
    </source>
</evidence>
<evidence type="ECO:0000259" key="1">
    <source>
        <dbReference type="Pfam" id="PF07905"/>
    </source>
</evidence>
<feature type="domain" description="Purine catabolism PurC-like" evidence="1">
    <location>
        <begin position="6"/>
        <end position="124"/>
    </location>
</feature>
<evidence type="ECO:0000313" key="8">
    <source>
        <dbReference type="Proteomes" id="UP000076882"/>
    </source>
</evidence>
<evidence type="ECO:0000313" key="6">
    <source>
        <dbReference type="EMBL" id="ODO62444.1"/>
    </source>
</evidence>
<dbReference type="Proteomes" id="UP000076872">
    <property type="component" value="Unassembled WGS sequence"/>
</dbReference>
<dbReference type="InterPro" id="IPR042070">
    <property type="entry name" value="PucR_C-HTH_sf"/>
</dbReference>
<sequence>MRLQTLLQTPSMQHMRVIAGERGLKREISNIGMIESPDIADYLANGQFLITNGYPFVNTTTDPLTLIKAMHNANCAGLGFKDHRYVDHLPKKVIELANELAFPIIITPGDELISETMRKMLSIILKSQTNELSRIVKANQTLADLLLKDPTNTTVLNKCSELIHHPLFLMDSHFRVVSASQDLPMTRNTLTDFLRNQTDIDYFNLNTRVILPYQANDLTIMPLFSAYKENKAFVGVVDLDPANSTDQMLTQVVLNTLSFVNGRVDMLNESAFRNQSGFYLNVMDGGISNDLVNKTLKARNIDPSTKFHCATILVTTNHQALLSNHLLEQVQQLTLWFIKEYQASVIVFSLKQQLVLLINDQQNAQHFLTALVQFIQPKLDRQARLIAGYSYSTLPLTELATTYNEAAEALALSKNSPHAVTIYRPKYVKELISLIPQNEARSFVERVLGGLVSGVSANEQLNLLTTLYGYFYYHQNIAEVAGHLDIHRNTVIYRLKKIEKMLTLNLDDPEQTQTLEMAVLLWHNQQSQK</sequence>
<dbReference type="InterPro" id="IPR051448">
    <property type="entry name" value="CdaR-like_regulators"/>
</dbReference>
<dbReference type="EMBL" id="LUXO01000044">
    <property type="protein sequence ID" value="KZU99497.1"/>
    <property type="molecule type" value="Genomic_DNA"/>
</dbReference>
<dbReference type="Gene3D" id="1.10.10.2840">
    <property type="entry name" value="PucR C-terminal helix-turn-helix domain"/>
    <property type="match status" value="1"/>
</dbReference>
<dbReference type="AlphaFoldDB" id="A0A0L7Y741"/>
<gene>
    <name evidence="4" type="ORF">Lp19_1529</name>
    <name evidence="6" type="ORF">LPJSA22_02458</name>
    <name evidence="5" type="ORF">NAB2_3507</name>
    <name evidence="3" type="ORF">Nizo2260_2491</name>
</gene>
<dbReference type="GeneID" id="77215931"/>
<dbReference type="Pfam" id="PF13556">
    <property type="entry name" value="HTH_30"/>
    <property type="match status" value="1"/>
</dbReference>
<evidence type="ECO:0000313" key="4">
    <source>
        <dbReference type="EMBL" id="KZU95575.1"/>
    </source>
</evidence>
<dbReference type="OMA" id="CQISETA"/>
<reference evidence="6 10" key="2">
    <citation type="submission" date="2016-08" db="EMBL/GenBank/DDBJ databases">
        <title>Genome sequencing of Lactobacillus plantarum JSA22, isolated from fermented soybean paste.</title>
        <authorList>
            <person name="Choi H.S."/>
        </authorList>
    </citation>
    <scope>NUCLEOTIDE SEQUENCE [LARGE SCALE GENOMIC DNA]</scope>
    <source>
        <strain evidence="6 10">JSA22</strain>
    </source>
</reference>
<dbReference type="Proteomes" id="UP000076989">
    <property type="component" value="Unassembled WGS sequence"/>
</dbReference>
<dbReference type="Proteomes" id="UP000076882">
    <property type="component" value="Unassembled WGS sequence"/>
</dbReference>
<reference evidence="7 8" key="1">
    <citation type="submission" date="2016-03" db="EMBL/GenBank/DDBJ databases">
        <title>Comparative genomics of 54 Lactobacillus plantarum strains reveals genomic uncoupling from niche constraints.</title>
        <authorList>
            <person name="Martino M.E."/>
        </authorList>
    </citation>
    <scope>NUCLEOTIDE SEQUENCE [LARGE SCALE GENOMIC DNA]</scope>
    <source>
        <strain evidence="4 8">19.1</strain>
        <strain evidence="5 7">NAB2</strain>
        <strain evidence="3 9">Nizo2260</strain>
    </source>
</reference>
<dbReference type="InterPro" id="IPR025736">
    <property type="entry name" value="PucR_C-HTH_dom"/>
</dbReference>
<dbReference type="EMBL" id="LUXM01000026">
    <property type="protein sequence ID" value="KZU95575.1"/>
    <property type="molecule type" value="Genomic_DNA"/>
</dbReference>
<dbReference type="EMBL" id="MCOL01000001">
    <property type="protein sequence ID" value="ODO62444.1"/>
    <property type="molecule type" value="Genomic_DNA"/>
</dbReference>
<evidence type="ECO:0000313" key="7">
    <source>
        <dbReference type="Proteomes" id="UP000076872"/>
    </source>
</evidence>
<dbReference type="PANTHER" id="PTHR33744:SF1">
    <property type="entry name" value="DNA-BINDING TRANSCRIPTIONAL ACTIVATOR ADER"/>
    <property type="match status" value="1"/>
</dbReference>
<organism evidence="6 10">
    <name type="scientific">Lactiplantibacillus plantarum</name>
    <name type="common">Lactobacillus plantarum</name>
    <dbReference type="NCBI Taxonomy" id="1590"/>
    <lineage>
        <taxon>Bacteria</taxon>
        <taxon>Bacillati</taxon>
        <taxon>Bacillota</taxon>
        <taxon>Bacilli</taxon>
        <taxon>Lactobacillales</taxon>
        <taxon>Lactobacillaceae</taxon>
        <taxon>Lactiplantibacillus</taxon>
    </lineage>
</organism>
<dbReference type="PATRIC" id="fig|1590.144.peg.2358"/>
<dbReference type="KEGG" id="lpb:SH83_11395"/>
<evidence type="ECO:0000313" key="5">
    <source>
        <dbReference type="EMBL" id="KZU99497.1"/>
    </source>
</evidence>
<feature type="domain" description="PucR C-terminal helix-turn-helix" evidence="2">
    <location>
        <begin position="463"/>
        <end position="520"/>
    </location>
</feature>
<dbReference type="Pfam" id="PF07905">
    <property type="entry name" value="PucR"/>
    <property type="match status" value="1"/>
</dbReference>
<protein>
    <submittedName>
        <fullName evidence="6">Purine catabolism regulatory protein</fullName>
    </submittedName>
    <submittedName>
        <fullName evidence="3">Purine transport regulator</fullName>
    </submittedName>
</protein>
<evidence type="ECO:0000313" key="3">
    <source>
        <dbReference type="EMBL" id="KZU02174.1"/>
    </source>
</evidence>
<name>A0A0L7Y741_LACPN</name>
<proteinExistence type="predicted"/>
<evidence type="ECO:0000313" key="9">
    <source>
        <dbReference type="Proteomes" id="UP000076989"/>
    </source>
</evidence>
<accession>A0A0L7Y741</accession>
<comment type="caution">
    <text evidence="6">The sequence shown here is derived from an EMBL/GenBank/DDBJ whole genome shotgun (WGS) entry which is preliminary data.</text>
</comment>
<dbReference type="EMBL" id="LUWI01000030">
    <property type="protein sequence ID" value="KZU02174.1"/>
    <property type="molecule type" value="Genomic_DNA"/>
</dbReference>
<dbReference type="RefSeq" id="WP_003645875.1">
    <property type="nucleotide sequence ID" value="NZ_AP018405.1"/>
</dbReference>